<feature type="transmembrane region" description="Helical" evidence="2">
    <location>
        <begin position="1103"/>
        <end position="1122"/>
    </location>
</feature>
<keyword evidence="2" id="KW-0472">Membrane</keyword>
<feature type="compositionally biased region" description="Basic and acidic residues" evidence="1">
    <location>
        <begin position="1361"/>
        <end position="1387"/>
    </location>
</feature>
<feature type="compositionally biased region" description="Gly residues" evidence="1">
    <location>
        <begin position="1277"/>
        <end position="1288"/>
    </location>
</feature>
<protein>
    <recommendedName>
        <fullName evidence="8">Piezo-type mechanosensitive ion channel component</fullName>
    </recommendedName>
</protein>
<feature type="region of interest" description="Disordered" evidence="1">
    <location>
        <begin position="2436"/>
        <end position="2462"/>
    </location>
</feature>
<dbReference type="GO" id="GO:0050982">
    <property type="term" value="P:detection of mechanical stimulus"/>
    <property type="evidence" value="ECO:0007669"/>
    <property type="project" value="TreeGrafter"/>
</dbReference>
<dbReference type="InterPro" id="IPR031334">
    <property type="entry name" value="Piezo_cap_dom"/>
</dbReference>
<feature type="transmembrane region" description="Helical" evidence="2">
    <location>
        <begin position="470"/>
        <end position="488"/>
    </location>
</feature>
<feature type="region of interest" description="Disordered" evidence="1">
    <location>
        <begin position="1262"/>
        <end position="1298"/>
    </location>
</feature>
<feature type="transmembrane region" description="Helical" evidence="2">
    <location>
        <begin position="1035"/>
        <end position="1056"/>
    </location>
</feature>
<dbReference type="GO" id="GO:0016020">
    <property type="term" value="C:membrane"/>
    <property type="evidence" value="ECO:0007669"/>
    <property type="project" value="InterPro"/>
</dbReference>
<feature type="domain" description="Piezo non-specific cation channel cap" evidence="4">
    <location>
        <begin position="2172"/>
        <end position="2426"/>
    </location>
</feature>
<feature type="transmembrane region" description="Helical" evidence="2">
    <location>
        <begin position="659"/>
        <end position="678"/>
    </location>
</feature>
<dbReference type="Pfam" id="PF12166">
    <property type="entry name" value="Piezo_cap"/>
    <property type="match status" value="1"/>
</dbReference>
<feature type="region of interest" description="Disordered" evidence="1">
    <location>
        <begin position="55"/>
        <end position="82"/>
    </location>
</feature>
<dbReference type="Proteomes" id="UP001162640">
    <property type="component" value="Unassembled WGS sequence"/>
</dbReference>
<feature type="transmembrane region" description="Helical" evidence="2">
    <location>
        <begin position="500"/>
        <end position="519"/>
    </location>
</feature>
<feature type="transmembrane region" description="Helical" evidence="2">
    <location>
        <begin position="1062"/>
        <end position="1082"/>
    </location>
</feature>
<feature type="transmembrane region" description="Helical" evidence="2">
    <location>
        <begin position="876"/>
        <end position="903"/>
    </location>
</feature>
<reference evidence="7" key="1">
    <citation type="journal article" date="2023" name="Commun. Biol.">
        <title>Genome analysis of Parmales, the sister group of diatoms, reveals the evolutionary specialization of diatoms from phago-mixotrophs to photoautotrophs.</title>
        <authorList>
            <person name="Ban H."/>
            <person name="Sato S."/>
            <person name="Yoshikawa S."/>
            <person name="Yamada K."/>
            <person name="Nakamura Y."/>
            <person name="Ichinomiya M."/>
            <person name="Sato N."/>
            <person name="Blanc-Mathieu R."/>
            <person name="Endo H."/>
            <person name="Kuwata A."/>
            <person name="Ogata H."/>
        </authorList>
    </citation>
    <scope>NUCLEOTIDE SEQUENCE [LARGE SCALE GENOMIC DNA]</scope>
</reference>
<evidence type="ECO:0000256" key="1">
    <source>
        <dbReference type="SAM" id="MobiDB-lite"/>
    </source>
</evidence>
<feature type="transmembrane region" description="Helical" evidence="2">
    <location>
        <begin position="1699"/>
        <end position="1721"/>
    </location>
</feature>
<organism evidence="6 7">
    <name type="scientific">Triparma laevis f. inornata</name>
    <dbReference type="NCBI Taxonomy" id="1714386"/>
    <lineage>
        <taxon>Eukaryota</taxon>
        <taxon>Sar</taxon>
        <taxon>Stramenopiles</taxon>
        <taxon>Ochrophyta</taxon>
        <taxon>Bolidophyceae</taxon>
        <taxon>Parmales</taxon>
        <taxon>Triparmaceae</taxon>
        <taxon>Triparma</taxon>
    </lineage>
</organism>
<feature type="transmembrane region" description="Helical" evidence="2">
    <location>
        <begin position="1577"/>
        <end position="1596"/>
    </location>
</feature>
<feature type="transmembrane region" description="Helical" evidence="2">
    <location>
        <begin position="617"/>
        <end position="647"/>
    </location>
</feature>
<name>A0A9W6ZVT9_9STRA</name>
<keyword evidence="2" id="KW-1133">Transmembrane helix</keyword>
<comment type="caution">
    <text evidence="6">The sequence shown here is derived from an EMBL/GenBank/DDBJ whole genome shotgun (WGS) entry which is preliminary data.</text>
</comment>
<dbReference type="Pfam" id="PF24874">
    <property type="entry name" value="Piezo_THU9_anchor"/>
    <property type="match status" value="1"/>
</dbReference>
<dbReference type="InterPro" id="IPR056770">
    <property type="entry name" value="Piezo_THU9_anchor"/>
</dbReference>
<feature type="transmembrane region" description="Helical" evidence="2">
    <location>
        <begin position="206"/>
        <end position="226"/>
    </location>
</feature>
<feature type="transmembrane region" description="Helical" evidence="2">
    <location>
        <begin position="331"/>
        <end position="361"/>
    </location>
</feature>
<feature type="compositionally biased region" description="Low complexity" evidence="1">
    <location>
        <begin position="1348"/>
        <end position="1358"/>
    </location>
</feature>
<evidence type="ECO:0000259" key="5">
    <source>
        <dbReference type="Pfam" id="PF24874"/>
    </source>
</evidence>
<feature type="transmembrane region" description="Helical" evidence="2">
    <location>
        <begin position="179"/>
        <end position="199"/>
    </location>
</feature>
<feature type="compositionally biased region" description="Acidic residues" evidence="1">
    <location>
        <begin position="799"/>
        <end position="808"/>
    </location>
</feature>
<keyword evidence="3" id="KW-0732">Signal</keyword>
<feature type="transmembrane region" description="Helical" evidence="2">
    <location>
        <begin position="1975"/>
        <end position="1997"/>
    </location>
</feature>
<feature type="chain" id="PRO_5040922841" description="Piezo-type mechanosensitive ion channel component" evidence="3">
    <location>
        <begin position="30"/>
        <end position="2474"/>
    </location>
</feature>
<feature type="compositionally biased region" description="Polar residues" evidence="1">
    <location>
        <begin position="1262"/>
        <end position="1272"/>
    </location>
</feature>
<dbReference type="PANTHER" id="PTHR13167">
    <property type="entry name" value="PIEZO-TYPE MECHANOSENSITIVE ION CHANNEL COMPONENT"/>
    <property type="match status" value="1"/>
</dbReference>
<dbReference type="GO" id="GO:0042391">
    <property type="term" value="P:regulation of membrane potential"/>
    <property type="evidence" value="ECO:0007669"/>
    <property type="project" value="TreeGrafter"/>
</dbReference>
<feature type="transmembrane region" description="Helical" evidence="2">
    <location>
        <begin position="1918"/>
        <end position="1938"/>
    </location>
</feature>
<feature type="region of interest" description="Disordered" evidence="1">
    <location>
        <begin position="771"/>
        <end position="849"/>
    </location>
</feature>
<dbReference type="InterPro" id="IPR027272">
    <property type="entry name" value="Piezo"/>
</dbReference>
<dbReference type="GO" id="GO:0008381">
    <property type="term" value="F:mechanosensitive monoatomic ion channel activity"/>
    <property type="evidence" value="ECO:0007669"/>
    <property type="project" value="InterPro"/>
</dbReference>
<feature type="domain" description="Piezo THU9 and anchor" evidence="5">
    <location>
        <begin position="1879"/>
        <end position="2107"/>
    </location>
</feature>
<feature type="transmembrane region" description="Helical" evidence="2">
    <location>
        <begin position="1880"/>
        <end position="1898"/>
    </location>
</feature>
<evidence type="ECO:0000313" key="6">
    <source>
        <dbReference type="EMBL" id="GMH59326.1"/>
    </source>
</evidence>
<feature type="region of interest" description="Disordered" evidence="1">
    <location>
        <begin position="1326"/>
        <end position="1387"/>
    </location>
</feature>
<gene>
    <name evidence="6" type="ORF">TL16_g02805</name>
</gene>
<accession>A0A9W6ZVT9</accession>
<dbReference type="EMBL" id="BLQM01000071">
    <property type="protein sequence ID" value="GMH59326.1"/>
    <property type="molecule type" value="Genomic_DNA"/>
</dbReference>
<dbReference type="GO" id="GO:0071260">
    <property type="term" value="P:cellular response to mechanical stimulus"/>
    <property type="evidence" value="ECO:0007669"/>
    <property type="project" value="TreeGrafter"/>
</dbReference>
<evidence type="ECO:0000313" key="7">
    <source>
        <dbReference type="Proteomes" id="UP001162640"/>
    </source>
</evidence>
<dbReference type="PANTHER" id="PTHR13167:SF25">
    <property type="entry name" value="PIEZO-TYPE MECHANOSENSITIVE ION CHANNEL COMPONENT"/>
    <property type="match status" value="1"/>
</dbReference>
<evidence type="ECO:0000256" key="2">
    <source>
        <dbReference type="SAM" id="Phobius"/>
    </source>
</evidence>
<keyword evidence="2" id="KW-0812">Transmembrane</keyword>
<evidence type="ECO:0000256" key="3">
    <source>
        <dbReference type="SAM" id="SignalP"/>
    </source>
</evidence>
<feature type="signal peptide" evidence="3">
    <location>
        <begin position="1"/>
        <end position="29"/>
    </location>
</feature>
<feature type="transmembrane region" description="Helical" evidence="2">
    <location>
        <begin position="367"/>
        <end position="386"/>
    </location>
</feature>
<feature type="transmembrane region" description="Helical" evidence="2">
    <location>
        <begin position="915"/>
        <end position="933"/>
    </location>
</feature>
<evidence type="ECO:0000259" key="4">
    <source>
        <dbReference type="Pfam" id="PF12166"/>
    </source>
</evidence>
<proteinExistence type="predicted"/>
<feature type="transmembrane region" description="Helical" evidence="2">
    <location>
        <begin position="246"/>
        <end position="268"/>
    </location>
</feature>
<feature type="transmembrane region" description="Helical" evidence="2">
    <location>
        <begin position="1153"/>
        <end position="1170"/>
    </location>
</feature>
<sequence length="2474" mass="278850">MFEYFHTASLLSLYLLSMSKVMYWKHVEGTKKVEGFRIGGIFESNRNTENIITHDLNSNNTPPITSTDPATQQQQKHPPSPFFNDSSAFSNQDLDSDSEEWDIYKTAKDIKISLGINRTTRPALNKVVKTSSYYISNFFIFCNSLLKKISTGLLHTLKSYGQILCLLTYTTLSLERPTILGFVFCFIVFCGSIFPDMVFERGTPGVLIYTMGYSMVRFGYTSMISLEPSLSLGDTGREIGLSGMEAFSYGWASASMMLLVVFTLTVLIKVNENKNKNQSEGRLSPQVEEGGEAGEGEGSSTKKKTKRRRSSIASFNKNLYHQFEARGGLRFICLFTIYYLSISISWLTLPFLFLFVVFIGLKRVSSRLWIMLILYIDLYILVQYFWRFSVLDDYREDWDLSELGLLNYNEDGTGTGRDGAFDEGSLITSLSVPFVLHVLAIRQLRVYRMESSSYKIAREEEGSFWDQHHALKLLLTIAPIIFLVLLWYSAFSTPLNATTAGYFVFLELFPCLICLNSSAPSIWYERKFKTVVKLTCLYAGCCLVIQGAFKLDSIKNWVTPLSWYSEHLGLGQEPDVSHVYVIVSCIVLELLRPWSRMLGSEVDGVTNLTPVKHSAPFAMGFSCFAAALRSVSLTGFVVLCTALILLVSKEKVRARLWRATGLLSMLFSLTGFVFQFPWADQFATPGAFWYGLKRPGSGVPDPFSGSTSSFNVEEVEPSIKGFCTCLWLAAYYGFVSRKIASSNNSNSELLKGGSQRMEKVSEGVELVEMDSGWEERKKKPEGGGSVRRRSSALKKEGGDGGDDSDDSDMTFFDAHHSHHSQSVENVDVEVDEGQKPTSNSSSSDSDRRTSINRAESVNSHFAFISRTFLQGRTLEIAILFMFIAALNHSDLLGLVYFGCAVYCFLSSRQQCKLRWIPISCIFLVGLFAQYFAILRIHPALRYDDTSHWVDFFGGTWCGMFRTYSPVTPTEYSFSNWACFCIPENSTSYLTVDFITLLVISYAYMELKNPLYDSEHATLLSNKFVRAENRTEGLDVVAFLLWIVFPYFNVVAVLFAATLVFNLLSFFYVPMVFHLVLNHVRFADLKAGQRENHFGRDYKMWKDIFLFAIFSIFVRFLYQLPYIKPNYGVDSYAVLFGLRKSHGDMSSKATPSEIIVDATIASLVAVQIWLLKRKEVDLICEVAETEECIKSENGALIITKITKKREESMEEIRSKFIRMHEFCKLVSQSREEQEEQNDWKKYLLKSRLEASLGRGRISPSVFSQQEFNSSNRNSSSGAFGGTFSGLGGAGRKKEEEEKRIKDAELEKKIELASASIAILPDLHATTGMRKRGGAEDPDIIDAEKGRVGTTTTATSLSTADQDQDRDHNYDYEDVNEKGDRKKPSEQAKKPIVRALSAVLKAKQTLKNGLKHIATDVLEHEVDEEHSGRTMVILPPKQEEEENEENFHDSSTVIEQHFSFSLAAPMLAASKNTSVAINFLSTSNPDHNVFQKTLRHLHNGAVALASVLAWIWKLIRSNSTTAVYLTMVLNHLCHPTLLNIFYPVSVFGYAMCFNPRSLPPISDLFSLFLHPLVQNPHPTFWVIVIFYSTTVIAIKLVFQFHVICMCDNEFSIAPTCPYINGTYNNFNQQCIPAYEELPYYNGEPIVYDYWIGLEKVSSVTGSSSSPATYVDMPFYPFDRPVSTDEIGKVSDATLDAGVDGAFFRSIIGDVFVIVIIMLHMHLLKMRGVFDRRVDADNVDVDGYGADVLASSLGGEKSKVNEVDTLRDELMRTGAQRTLEVEGGGDTDTYNCDNDVDLKSVTTNNVVTEGCCCRLMCCCQSKCCAASITCCAWLSKTAIDSAILLMRTLVHSGGVLLTTLRDDFVKFTTSINDDGKKKPGYDFYFHILVAQFCQFLFLTIFMQRTDALVSSLQENSINGDYVVTLFTHFCIMIIDRCIYLLKSIRGKYIMQLITLAWVLTVLHTGALMKSSLSSGRSLFVWFLLEIVYLYFSALQISYGYPPFVSSSVLTSKVHWFRGHLFTVFRAIPFVYEISLILDWACTETTLMIGDWIKLEDINSTVYLVACNLHFLEKEGRKKGEPQPLRRKWLTGVLAFILLCFIVWFPLFMFSTGSMSNSDNPVSQVKMNIGLKRYPDIYQVEYEKAVSDIYPESKWYELEATYTSISGLALTQRAEYRNELQSISMYPTSGEVWTISPPAWQTLIDDLHSSDPIEFVLSYTFLLGSTGKEVFASSVHELTASEKINFAKVLNLTITEFVVENFIPQFFRVASGGGIVTPLVSDLYASCTLSMGTLKSNTTTSNEGSEDYATDWWNVVCGSCNSENPAEECDGPSFYTISAKSTFGTYLEGYSILGLYILVIGTVAGYIRGAFVQTQVSIWMNDLPRVDVIRELLTQLYLSRLHGDLVLEEEVYREIIDIYRQPSEMFKRTGIYKHWFREDEEEDKKEGGDVGGSSGEREGGRSVTGEALLQRELEKWAI</sequence>
<feature type="region of interest" description="Disordered" evidence="1">
    <location>
        <begin position="277"/>
        <end position="309"/>
    </location>
</feature>
<feature type="transmembrane region" description="Helical" evidence="2">
    <location>
        <begin position="2085"/>
        <end position="2106"/>
    </location>
</feature>
<feature type="transmembrane region" description="Helical" evidence="2">
    <location>
        <begin position="531"/>
        <end position="549"/>
    </location>
</feature>
<dbReference type="GO" id="GO:0005261">
    <property type="term" value="F:monoatomic cation channel activity"/>
    <property type="evidence" value="ECO:0007669"/>
    <property type="project" value="TreeGrafter"/>
</dbReference>
<evidence type="ECO:0008006" key="8">
    <source>
        <dbReference type="Google" id="ProtNLM"/>
    </source>
</evidence>